<proteinExistence type="predicted"/>
<dbReference type="InterPro" id="IPR008927">
    <property type="entry name" value="6-PGluconate_DH-like_C_sf"/>
</dbReference>
<dbReference type="InterPro" id="IPR006115">
    <property type="entry name" value="6PGDH_NADP-bd"/>
</dbReference>
<evidence type="ECO:0000259" key="3">
    <source>
        <dbReference type="Pfam" id="PF14833"/>
    </source>
</evidence>
<reference evidence="4 5" key="1">
    <citation type="submission" date="2015-01" db="EMBL/GenBank/DDBJ databases">
        <title>Genome of allotetraploid Gossypium barbadense reveals genomic plasticity and fiber elongation in cotton evolution.</title>
        <authorList>
            <person name="Chen X."/>
            <person name="Liu X."/>
            <person name="Zhao B."/>
            <person name="Zheng H."/>
            <person name="Hu Y."/>
            <person name="Lu G."/>
            <person name="Yang C."/>
            <person name="Chen J."/>
            <person name="Shan C."/>
            <person name="Zhang L."/>
            <person name="Zhou Y."/>
            <person name="Wang L."/>
            <person name="Guo W."/>
            <person name="Bai Y."/>
            <person name="Ruan J."/>
            <person name="Shangguan X."/>
            <person name="Mao Y."/>
            <person name="Jiang J."/>
            <person name="Zhu Y."/>
            <person name="Lei J."/>
            <person name="Kang H."/>
            <person name="Chen S."/>
            <person name="He X."/>
            <person name="Wang R."/>
            <person name="Wang Y."/>
            <person name="Chen J."/>
            <person name="Wang L."/>
            <person name="Yu S."/>
            <person name="Wang B."/>
            <person name="Wei J."/>
            <person name="Song S."/>
            <person name="Lu X."/>
            <person name="Gao Z."/>
            <person name="Gu W."/>
            <person name="Deng X."/>
            <person name="Ma D."/>
            <person name="Wang S."/>
            <person name="Liang W."/>
            <person name="Fang L."/>
            <person name="Cai C."/>
            <person name="Zhu X."/>
            <person name="Zhou B."/>
            <person name="Zhang Y."/>
            <person name="Chen Z."/>
            <person name="Xu S."/>
            <person name="Zhu R."/>
            <person name="Wang S."/>
            <person name="Zhang T."/>
            <person name="Zhao G."/>
        </authorList>
    </citation>
    <scope>NUCLEOTIDE SEQUENCE [LARGE SCALE GENOMIC DNA]</scope>
    <source>
        <strain evidence="5">cv. Xinhai21</strain>
        <tissue evidence="4">Leaf</tissue>
    </source>
</reference>
<dbReference type="EMBL" id="KZ663234">
    <property type="protein sequence ID" value="PPS14669.1"/>
    <property type="molecule type" value="Genomic_DNA"/>
</dbReference>
<name>A0A2P5YGE1_GOSBA</name>
<organism evidence="4 5">
    <name type="scientific">Gossypium barbadense</name>
    <name type="common">Sea Island cotton</name>
    <name type="synonym">Hibiscus barbadensis</name>
    <dbReference type="NCBI Taxonomy" id="3634"/>
    <lineage>
        <taxon>Eukaryota</taxon>
        <taxon>Viridiplantae</taxon>
        <taxon>Streptophyta</taxon>
        <taxon>Embryophyta</taxon>
        <taxon>Tracheophyta</taxon>
        <taxon>Spermatophyta</taxon>
        <taxon>Magnoliopsida</taxon>
        <taxon>eudicotyledons</taxon>
        <taxon>Gunneridae</taxon>
        <taxon>Pentapetalae</taxon>
        <taxon>rosids</taxon>
        <taxon>malvids</taxon>
        <taxon>Malvales</taxon>
        <taxon>Malvaceae</taxon>
        <taxon>Malvoideae</taxon>
        <taxon>Gossypium</taxon>
    </lineage>
</organism>
<dbReference type="Gene3D" id="3.40.50.720">
    <property type="entry name" value="NAD(P)-binding Rossmann-like Domain"/>
    <property type="match status" value="2"/>
</dbReference>
<protein>
    <recommendedName>
        <fullName evidence="6">6-phosphogluconate dehydrogenase NADP-binding domain-containing protein</fullName>
    </recommendedName>
</protein>
<feature type="domain" description="3-hydroxyisobutyrate dehydrogenase-like NAD-binding" evidence="3">
    <location>
        <begin position="261"/>
        <end position="384"/>
    </location>
</feature>
<sequence length="391" mass="41122">MGAAMASHLLSAGYSLIIYARSPSKASSLLSQGAHLAHSPHQLARQSDVVFTMVGNPQDVNQIVLQPNGILSTLNPGAVIVDHTSSSPSLARQIYASAREKGWIGIGVMGAAMASHLLSAGYSLIIYARSPSKASSLLSQGAHLAHSPHQLARQSDVVFTMVGNPQDVNQIVLQPNGILSTLNPGAVIVDHTSSSPSLARQIYASAREKGCWSVDAPVSGGDIGAREGKLAIFAGGERPVVEWLTPLLDLMGRVTYMGEAGCGQSCKIGNQIMVGANLIGLSEGFVFAEKAGLELSKYMEAIRGGGAGSMAMELFGRRMIERDFKPGAFVEYLVKDLGMGVDVVKEEEDERVLVLPGAALCKQLFSSMVANGDGKLGIQGLITVVERINGK</sequence>
<feature type="domain" description="6-phosphogluconate dehydrogenase NADP-binding" evidence="1">
    <location>
        <begin position="102"/>
        <end position="258"/>
    </location>
</feature>
<gene>
    <name evidence="4" type="ORF">GOBAR_AA05935</name>
</gene>
<dbReference type="OrthoDB" id="435038at2759"/>
<dbReference type="Pfam" id="PF03807">
    <property type="entry name" value="F420_oxidored"/>
    <property type="match status" value="1"/>
</dbReference>
<evidence type="ECO:0000259" key="1">
    <source>
        <dbReference type="Pfam" id="PF03446"/>
    </source>
</evidence>
<dbReference type="SUPFAM" id="SSF48179">
    <property type="entry name" value="6-phosphogluconate dehydrogenase C-terminal domain-like"/>
    <property type="match status" value="1"/>
</dbReference>
<dbReference type="Pfam" id="PF03446">
    <property type="entry name" value="NAD_binding_2"/>
    <property type="match status" value="1"/>
</dbReference>
<dbReference type="InterPro" id="IPR013328">
    <property type="entry name" value="6PGD_dom2"/>
</dbReference>
<dbReference type="GO" id="GO:0051287">
    <property type="term" value="F:NAD binding"/>
    <property type="evidence" value="ECO:0007669"/>
    <property type="project" value="InterPro"/>
</dbReference>
<dbReference type="GO" id="GO:0050661">
    <property type="term" value="F:NADP binding"/>
    <property type="evidence" value="ECO:0007669"/>
    <property type="project" value="InterPro"/>
</dbReference>
<accession>A0A2P5YGE1</accession>
<dbReference type="InterPro" id="IPR028939">
    <property type="entry name" value="P5C_Rdtase_cat_N"/>
</dbReference>
<dbReference type="AlphaFoldDB" id="A0A2P5YGE1"/>
<dbReference type="InterPro" id="IPR036291">
    <property type="entry name" value="NAD(P)-bd_dom_sf"/>
</dbReference>
<dbReference type="Pfam" id="PF14833">
    <property type="entry name" value="NAD_binding_11"/>
    <property type="match status" value="1"/>
</dbReference>
<dbReference type="PANTHER" id="PTHR43060">
    <property type="entry name" value="3-HYDROXYISOBUTYRATE DEHYDROGENASE-LIKE 1, MITOCHONDRIAL-RELATED"/>
    <property type="match status" value="1"/>
</dbReference>
<evidence type="ECO:0000313" key="5">
    <source>
        <dbReference type="Proteomes" id="UP000239757"/>
    </source>
</evidence>
<evidence type="ECO:0000259" key="2">
    <source>
        <dbReference type="Pfam" id="PF03807"/>
    </source>
</evidence>
<evidence type="ECO:0000313" key="4">
    <source>
        <dbReference type="EMBL" id="PPS14669.1"/>
    </source>
</evidence>
<dbReference type="Proteomes" id="UP000239757">
    <property type="component" value="Unassembled WGS sequence"/>
</dbReference>
<feature type="domain" description="Pyrroline-5-carboxylate reductase catalytic N-terminal" evidence="2">
    <location>
        <begin position="1"/>
        <end position="64"/>
    </location>
</feature>
<dbReference type="SUPFAM" id="SSF51735">
    <property type="entry name" value="NAD(P)-binding Rossmann-fold domains"/>
    <property type="match status" value="2"/>
</dbReference>
<dbReference type="InterPro" id="IPR029154">
    <property type="entry name" value="HIBADH-like_NADP-bd"/>
</dbReference>
<dbReference type="GO" id="GO:0016616">
    <property type="term" value="F:oxidoreductase activity, acting on the CH-OH group of donors, NAD or NADP as acceptor"/>
    <property type="evidence" value="ECO:0007669"/>
    <property type="project" value="UniProtKB-ARBA"/>
</dbReference>
<dbReference type="PANTHER" id="PTHR43060:SF13">
    <property type="entry name" value="3-HYDROXYISOBUTYRATE DEHYDROGENASE-LIKE 2, MITOCHONDRIAL-RELATED"/>
    <property type="match status" value="1"/>
</dbReference>
<dbReference type="Gene3D" id="1.10.1040.10">
    <property type="entry name" value="N-(1-d-carboxylethyl)-l-norvaline Dehydrogenase, domain 2"/>
    <property type="match status" value="1"/>
</dbReference>
<evidence type="ECO:0008006" key="6">
    <source>
        <dbReference type="Google" id="ProtNLM"/>
    </source>
</evidence>